<organism evidence="1 2">
    <name type="scientific">Ancylostoma caninum</name>
    <name type="common">Dog hookworm</name>
    <dbReference type="NCBI Taxonomy" id="29170"/>
    <lineage>
        <taxon>Eukaryota</taxon>
        <taxon>Metazoa</taxon>
        <taxon>Ecdysozoa</taxon>
        <taxon>Nematoda</taxon>
        <taxon>Chromadorea</taxon>
        <taxon>Rhabditida</taxon>
        <taxon>Rhabditina</taxon>
        <taxon>Rhabditomorpha</taxon>
        <taxon>Strongyloidea</taxon>
        <taxon>Ancylostomatidae</taxon>
        <taxon>Ancylostomatinae</taxon>
        <taxon>Ancylostoma</taxon>
    </lineage>
</organism>
<dbReference type="OrthoDB" id="5872169at2759"/>
<accession>A0A368GUB7</accession>
<gene>
    <name evidence="1" type="ORF">ANCCAN_07427</name>
</gene>
<dbReference type="AlphaFoldDB" id="A0A368GUB7"/>
<sequence>MPEHSQPSSRKSTAGPDPAGLKASIVKAIFNDLSPTKSPPPTRSKTAGAIFAANAKVSPLKRLLDLSLSEGDLTLTDERTPVVRSCSQRNLFFPDATSEKSTSSLKSLQAEKVGEVLTVKRFVCLSGSLKLSRRVATNVRKRST</sequence>
<comment type="caution">
    <text evidence="1">The sequence shown here is derived from an EMBL/GenBank/DDBJ whole genome shotgun (WGS) entry which is preliminary data.</text>
</comment>
<proteinExistence type="predicted"/>
<evidence type="ECO:0000313" key="1">
    <source>
        <dbReference type="EMBL" id="RCN46567.1"/>
    </source>
</evidence>
<name>A0A368GUB7_ANCCA</name>
<evidence type="ECO:0000313" key="2">
    <source>
        <dbReference type="Proteomes" id="UP000252519"/>
    </source>
</evidence>
<keyword evidence="2" id="KW-1185">Reference proteome</keyword>
<protein>
    <submittedName>
        <fullName evidence="1">Uncharacterized protein</fullName>
    </submittedName>
</protein>
<dbReference type="EMBL" id="JOJR01000077">
    <property type="protein sequence ID" value="RCN46567.1"/>
    <property type="molecule type" value="Genomic_DNA"/>
</dbReference>
<dbReference type="Proteomes" id="UP000252519">
    <property type="component" value="Unassembled WGS sequence"/>
</dbReference>
<reference evidence="1 2" key="1">
    <citation type="submission" date="2014-10" db="EMBL/GenBank/DDBJ databases">
        <title>Draft genome of the hookworm Ancylostoma caninum.</title>
        <authorList>
            <person name="Mitreva M."/>
        </authorList>
    </citation>
    <scope>NUCLEOTIDE SEQUENCE [LARGE SCALE GENOMIC DNA]</scope>
    <source>
        <strain evidence="1 2">Baltimore</strain>
    </source>
</reference>